<dbReference type="InterPro" id="IPR058740">
    <property type="entry name" value="MurL_N"/>
</dbReference>
<reference evidence="4 5" key="1">
    <citation type="submission" date="2012-06" db="EMBL/GenBank/DDBJ databases">
        <title>Finished chromosome of genome of Cylindrospermum stagnale PCC 7417.</title>
        <authorList>
            <consortium name="US DOE Joint Genome Institute"/>
            <person name="Gugger M."/>
            <person name="Coursin T."/>
            <person name="Rippka R."/>
            <person name="Tandeau De Marsac N."/>
            <person name="Huntemann M."/>
            <person name="Wei C.-L."/>
            <person name="Han J."/>
            <person name="Detter J.C."/>
            <person name="Han C."/>
            <person name="Tapia R."/>
            <person name="Chen A."/>
            <person name="Kyrpides N."/>
            <person name="Mavromatis K."/>
            <person name="Markowitz V."/>
            <person name="Szeto E."/>
            <person name="Ivanova N."/>
            <person name="Pagani I."/>
            <person name="Pati A."/>
            <person name="Goodwin L."/>
            <person name="Nordberg H.P."/>
            <person name="Cantor M.N."/>
            <person name="Hua S.X."/>
            <person name="Woyke T."/>
            <person name="Kerfeld C.A."/>
        </authorList>
    </citation>
    <scope>NUCLEOTIDE SEQUENCE [LARGE SCALE GENOMIC DNA]</scope>
    <source>
        <strain evidence="4 5">PCC 7417</strain>
    </source>
</reference>
<dbReference type="GO" id="GO:0009252">
    <property type="term" value="P:peptidoglycan biosynthetic process"/>
    <property type="evidence" value="ECO:0007669"/>
    <property type="project" value="UniProtKB-UniRule"/>
</dbReference>
<sequence length="453" mass="52340">MMKIEVIKIDELKIHEHHLDIIYSADKFKFCTKVFYHDVSFSALKIKYPQKLIEGIAAHIALFEGMKLCSLFPKYYDISVIAEHLEKPVLDLFGKIYQGVFAQHWYENNVSDYQQPEIIYSQVSLEKSNPFPILGDNSTILAGCGGGKDSILAMKMLQEVDIPFASMQYSHSVYGKADIQHNLISGVLEHVKPVKNHKISIYDDFIDFPFLQLYFPENSGITVPETPVSIFESLFIMLDGGYHYLSLAHEKSANTGNLFWEELGLEVNHQWGKSFVAEQILDQFIRENLLSNFQYFSLLQPIYDFRIFKNFSKYPEVLPKIHSCNIQKPWCKKCPKCAYVWVGLMAFFQPDIVDAVFEVNLFNDEDLLTTFRQMVGLTKHTPFECIGEIDESRLMIKKCLEKGLSGKALDMFAQEILPDPAINWQKLEAKYDRVYQTEHSIPNWLFTQIEGNL</sequence>
<evidence type="ECO:0000259" key="2">
    <source>
        <dbReference type="Pfam" id="PF26298"/>
    </source>
</evidence>
<dbReference type="AlphaFoldDB" id="K9WWE4"/>
<dbReference type="Pfam" id="PF26299">
    <property type="entry name" value="MurL_N"/>
    <property type="match status" value="1"/>
</dbReference>
<evidence type="ECO:0000313" key="4">
    <source>
        <dbReference type="EMBL" id="AFZ24700.1"/>
    </source>
</evidence>
<dbReference type="GO" id="GO:0071555">
    <property type="term" value="P:cell wall organization"/>
    <property type="evidence" value="ECO:0007669"/>
    <property type="project" value="UniProtKB-KW"/>
</dbReference>
<dbReference type="GO" id="GO:0008360">
    <property type="term" value="P:regulation of cell shape"/>
    <property type="evidence" value="ECO:0007669"/>
    <property type="project" value="UniProtKB-KW"/>
</dbReference>
<dbReference type="eggNOG" id="COG1365">
    <property type="taxonomic scope" value="Bacteria"/>
</dbReference>
<dbReference type="InterPro" id="IPR058741">
    <property type="entry name" value="MurL_C"/>
</dbReference>
<keyword evidence="1" id="KW-0573">Peptidoglycan synthesis</keyword>
<feature type="domain" description="MurL C-terminal" evidence="2">
    <location>
        <begin position="327"/>
        <end position="399"/>
    </location>
</feature>
<dbReference type="HAMAP" id="MF_02209">
    <property type="entry name" value="MurL"/>
    <property type="match status" value="1"/>
</dbReference>
<dbReference type="STRING" id="56107.Cylst_2487"/>
<keyword evidence="1" id="KW-0961">Cell wall biogenesis/degradation</keyword>
<accession>K9WWE4</accession>
<comment type="catalytic activity">
    <reaction evidence="1">
        <text>UDP-N-acetyl-alpha-D-muramoyl-L-alanyl-L-glutamate + ATP + H2O = UDP-N-acetyl-alpha-D-muramoyl-L-alanyl-D-glutamate + AMP + diphosphate + H(+)</text>
        <dbReference type="Rhea" id="RHEA:58812"/>
        <dbReference type="ChEBI" id="CHEBI:15377"/>
        <dbReference type="ChEBI" id="CHEBI:15378"/>
        <dbReference type="ChEBI" id="CHEBI:30616"/>
        <dbReference type="ChEBI" id="CHEBI:33019"/>
        <dbReference type="ChEBI" id="CHEBI:83900"/>
        <dbReference type="ChEBI" id="CHEBI:142725"/>
        <dbReference type="ChEBI" id="CHEBI:456215"/>
        <dbReference type="EC" id="5.1.1.23"/>
    </reaction>
</comment>
<gene>
    <name evidence="1" type="primary">murL</name>
    <name evidence="4" type="ORF">Cylst_2487</name>
</gene>
<evidence type="ECO:0000259" key="3">
    <source>
        <dbReference type="Pfam" id="PF26299"/>
    </source>
</evidence>
<comment type="similarity">
    <text evidence="1">Belongs to the MurL family.</text>
</comment>
<dbReference type="GO" id="GO:0005737">
    <property type="term" value="C:cytoplasm"/>
    <property type="evidence" value="ECO:0007669"/>
    <property type="project" value="UniProtKB-UniRule"/>
</dbReference>
<dbReference type="EMBL" id="CP003642">
    <property type="protein sequence ID" value="AFZ24700.1"/>
    <property type="molecule type" value="Genomic_DNA"/>
</dbReference>
<dbReference type="RefSeq" id="WP_015207954.1">
    <property type="nucleotide sequence ID" value="NC_019757.1"/>
</dbReference>
<keyword evidence="5" id="KW-1185">Reference proteome</keyword>
<organism evidence="4 5">
    <name type="scientific">Cylindrospermum stagnale PCC 7417</name>
    <dbReference type="NCBI Taxonomy" id="56107"/>
    <lineage>
        <taxon>Bacteria</taxon>
        <taxon>Bacillati</taxon>
        <taxon>Cyanobacteriota</taxon>
        <taxon>Cyanophyceae</taxon>
        <taxon>Nostocales</taxon>
        <taxon>Nostocaceae</taxon>
        <taxon>Cylindrospermum</taxon>
    </lineage>
</organism>
<dbReference type="KEGG" id="csg:Cylst_2487"/>
<keyword evidence="1" id="KW-0132">Cell division</keyword>
<dbReference type="PATRIC" id="fig|56107.3.peg.2749"/>
<evidence type="ECO:0000313" key="5">
    <source>
        <dbReference type="Proteomes" id="UP000010475"/>
    </source>
</evidence>
<feature type="domain" description="MurL N-terminal" evidence="3">
    <location>
        <begin position="224"/>
        <end position="298"/>
    </location>
</feature>
<dbReference type="EC" id="5.1.1.23" evidence="1"/>
<dbReference type="GO" id="GO:0016855">
    <property type="term" value="F:racemase and epimerase activity, acting on amino acids and derivatives"/>
    <property type="evidence" value="ECO:0007669"/>
    <property type="project" value="UniProtKB-UniRule"/>
</dbReference>
<proteinExistence type="inferred from homology"/>
<comment type="pathway">
    <text evidence="1">Cell wall biogenesis; peptidoglycan biosynthesis.</text>
</comment>
<keyword evidence="1" id="KW-0133">Cell shape</keyword>
<dbReference type="UniPathway" id="UPA00219"/>
<dbReference type="Proteomes" id="UP000010475">
    <property type="component" value="Chromosome"/>
</dbReference>
<dbReference type="InterPro" id="IPR043689">
    <property type="entry name" value="MurL"/>
</dbReference>
<dbReference type="HOGENOM" id="CLU_586519_0_0_3"/>
<dbReference type="GO" id="GO:0051301">
    <property type="term" value="P:cell division"/>
    <property type="evidence" value="ECO:0007669"/>
    <property type="project" value="UniProtKB-KW"/>
</dbReference>
<keyword evidence="1" id="KW-0131">Cell cycle</keyword>
<keyword evidence="1" id="KW-0413">Isomerase</keyword>
<protein>
    <recommendedName>
        <fullName evidence="1">UDP-N-acetyl-alpha-D-muramoyl-L-alanyl-L-glutamate epimerase</fullName>
        <ecNumber evidence="1">5.1.1.23</ecNumber>
    </recommendedName>
    <alternativeName>
        <fullName evidence="1">UDP-MurNAc-L-Ala-L-Glu epimerase</fullName>
    </alternativeName>
</protein>
<name>K9WWE4_9NOST</name>
<evidence type="ECO:0000256" key="1">
    <source>
        <dbReference type="HAMAP-Rule" id="MF_02209"/>
    </source>
</evidence>
<comment type="function">
    <text evidence="1">Cell wall formation. Catalyzes epimerization of the terminal L-glutamate in UDP-N-acetyl-alpha-D-muramoyl-L-alanyl-L-glutamate.</text>
</comment>
<dbReference type="Pfam" id="PF26298">
    <property type="entry name" value="MurL_epimerase_C"/>
    <property type="match status" value="1"/>
</dbReference>